<dbReference type="AlphaFoldDB" id="A0AAY4EAQ0"/>
<dbReference type="GO" id="GO:0008076">
    <property type="term" value="C:voltage-gated potassium channel complex"/>
    <property type="evidence" value="ECO:0007669"/>
    <property type="project" value="TreeGrafter"/>
</dbReference>
<protein>
    <recommendedName>
        <fullName evidence="9">Potassium voltage-gated channel, Isk-related family, member 4</fullName>
    </recommendedName>
</protein>
<evidence type="ECO:0000256" key="1">
    <source>
        <dbReference type="ARBA" id="ARBA00004167"/>
    </source>
</evidence>
<dbReference type="Pfam" id="PF02060">
    <property type="entry name" value="ISK_Channel"/>
    <property type="match status" value="1"/>
</dbReference>
<dbReference type="Ensembl" id="ENSDCDT00010065290.1">
    <property type="protein sequence ID" value="ENSDCDP00010054700.1"/>
    <property type="gene ID" value="ENSDCDG00010031558.1"/>
</dbReference>
<evidence type="ECO:0008006" key="9">
    <source>
        <dbReference type="Google" id="ProtNLM"/>
    </source>
</evidence>
<accession>A0AAY4EAQ0</accession>
<proteinExistence type="inferred from homology"/>
<keyword evidence="3 6" id="KW-0812">Transmembrane</keyword>
<name>A0AAY4EAQ0_9TELE</name>
<dbReference type="GO" id="GO:0015459">
    <property type="term" value="F:potassium channel regulator activity"/>
    <property type="evidence" value="ECO:0007669"/>
    <property type="project" value="TreeGrafter"/>
</dbReference>
<sequence length="153" mass="16420">MERAPNGSTHEPLLLQTAPGASPGVGSDGSAHLYIVIVVSFYGVFLVGILIGYARSKRREKRRVNVFTRLLHEEEQRGWGAGFPRKHSGSSLTFPAFPALRDAHVARLACALCSVEQSSVSSLCSSSDARLAIEEEEADGAANPDDVILLICL</sequence>
<dbReference type="InterPro" id="IPR000369">
    <property type="entry name" value="K_chnl_KCNE"/>
</dbReference>
<evidence type="ECO:0000313" key="8">
    <source>
        <dbReference type="Proteomes" id="UP000694580"/>
    </source>
</evidence>
<dbReference type="GO" id="GO:0005251">
    <property type="term" value="F:delayed rectifier potassium channel activity"/>
    <property type="evidence" value="ECO:0007669"/>
    <property type="project" value="TreeGrafter"/>
</dbReference>
<gene>
    <name evidence="7" type="primary">KCNE4</name>
</gene>
<comment type="similarity">
    <text evidence="2">Belongs to the potassium channel KCNE family.</text>
</comment>
<evidence type="ECO:0000256" key="3">
    <source>
        <dbReference type="ARBA" id="ARBA00022692"/>
    </source>
</evidence>
<evidence type="ECO:0000256" key="6">
    <source>
        <dbReference type="SAM" id="Phobius"/>
    </source>
</evidence>
<reference evidence="7" key="2">
    <citation type="submission" date="2025-08" db="UniProtKB">
        <authorList>
            <consortium name="Ensembl"/>
        </authorList>
    </citation>
    <scope>IDENTIFICATION</scope>
</reference>
<dbReference type="GO" id="GO:0097623">
    <property type="term" value="P:potassium ion export across plasma membrane"/>
    <property type="evidence" value="ECO:0007669"/>
    <property type="project" value="TreeGrafter"/>
</dbReference>
<evidence type="ECO:0000256" key="5">
    <source>
        <dbReference type="ARBA" id="ARBA00023136"/>
    </source>
</evidence>
<evidence type="ECO:0000313" key="7">
    <source>
        <dbReference type="Ensembl" id="ENSDCDP00010054700.1"/>
    </source>
</evidence>
<feature type="transmembrane region" description="Helical" evidence="6">
    <location>
        <begin position="31"/>
        <end position="53"/>
    </location>
</feature>
<evidence type="ECO:0000256" key="4">
    <source>
        <dbReference type="ARBA" id="ARBA00022989"/>
    </source>
</evidence>
<dbReference type="GO" id="GO:1902282">
    <property type="term" value="F:voltage-gated potassium channel activity involved in ventricular cardiac muscle cell action potential repolarization"/>
    <property type="evidence" value="ECO:0007669"/>
    <property type="project" value="TreeGrafter"/>
</dbReference>
<dbReference type="GeneTree" id="ENSGT00390000013776"/>
<reference evidence="7" key="3">
    <citation type="submission" date="2025-09" db="UniProtKB">
        <authorList>
            <consortium name="Ensembl"/>
        </authorList>
    </citation>
    <scope>IDENTIFICATION</scope>
</reference>
<keyword evidence="5 6" id="KW-0472">Membrane</keyword>
<organism evidence="7 8">
    <name type="scientific">Denticeps clupeoides</name>
    <name type="common">denticle herring</name>
    <dbReference type="NCBI Taxonomy" id="299321"/>
    <lineage>
        <taxon>Eukaryota</taxon>
        <taxon>Metazoa</taxon>
        <taxon>Chordata</taxon>
        <taxon>Craniata</taxon>
        <taxon>Vertebrata</taxon>
        <taxon>Euteleostomi</taxon>
        <taxon>Actinopterygii</taxon>
        <taxon>Neopterygii</taxon>
        <taxon>Teleostei</taxon>
        <taxon>Clupei</taxon>
        <taxon>Clupeiformes</taxon>
        <taxon>Denticipitoidei</taxon>
        <taxon>Denticipitidae</taxon>
        <taxon>Denticeps</taxon>
    </lineage>
</organism>
<keyword evidence="8" id="KW-1185">Reference proteome</keyword>
<dbReference type="GO" id="GO:0086091">
    <property type="term" value="P:regulation of heart rate by cardiac conduction"/>
    <property type="evidence" value="ECO:0007669"/>
    <property type="project" value="TreeGrafter"/>
</dbReference>
<dbReference type="PANTHER" id="PTHR15282">
    <property type="entry name" value="POTASSIUM VOLTAGE-GATED CHANNEL SUBFAMILY E MEMBER 1, 3"/>
    <property type="match status" value="1"/>
</dbReference>
<evidence type="ECO:0000256" key="2">
    <source>
        <dbReference type="ARBA" id="ARBA00005688"/>
    </source>
</evidence>
<keyword evidence="4 6" id="KW-1133">Transmembrane helix</keyword>
<dbReference type="PANTHER" id="PTHR15282:SF9">
    <property type="entry name" value="POTASSIUM VOLTAGE-GATED CHANNEL SUBFAMILY E MEMBER 4"/>
    <property type="match status" value="1"/>
</dbReference>
<dbReference type="GO" id="GO:0044325">
    <property type="term" value="F:transmembrane transporter binding"/>
    <property type="evidence" value="ECO:0007669"/>
    <property type="project" value="TreeGrafter"/>
</dbReference>
<reference evidence="7 8" key="1">
    <citation type="submission" date="2020-06" db="EMBL/GenBank/DDBJ databases">
        <authorList>
            <consortium name="Wellcome Sanger Institute Data Sharing"/>
        </authorList>
    </citation>
    <scope>NUCLEOTIDE SEQUENCE [LARGE SCALE GENOMIC DNA]</scope>
</reference>
<dbReference type="Proteomes" id="UP000694580">
    <property type="component" value="Chromosome 19"/>
</dbReference>
<dbReference type="GO" id="GO:0060307">
    <property type="term" value="P:regulation of ventricular cardiac muscle cell membrane repolarization"/>
    <property type="evidence" value="ECO:0007669"/>
    <property type="project" value="TreeGrafter"/>
</dbReference>
<comment type="subcellular location">
    <subcellularLocation>
        <location evidence="1">Membrane</location>
        <topology evidence="1">Single-pass membrane protein</topology>
    </subcellularLocation>
</comment>